<reference evidence="5" key="2">
    <citation type="journal article" date="2022" name="BMC Genomics">
        <title>Comparative genome analysis of mycobacteria focusing on tRNA and non-coding RNA.</title>
        <authorList>
            <person name="Behra P.R.K."/>
            <person name="Pettersson B.M.F."/>
            <person name="Ramesh M."/>
            <person name="Das S."/>
            <person name="Dasgupta S."/>
            <person name="Kirsebom L.A."/>
        </authorList>
    </citation>
    <scope>NUCLEOTIDE SEQUENCE</scope>
    <source>
        <strain evidence="5">DSM 44203</strain>
    </source>
</reference>
<dbReference type="PANTHER" id="PTHR24305">
    <property type="entry name" value="CYTOCHROME P450"/>
    <property type="match status" value="1"/>
</dbReference>
<evidence type="ECO:0000256" key="4">
    <source>
        <dbReference type="RuleBase" id="RU000461"/>
    </source>
</evidence>
<protein>
    <submittedName>
        <fullName evidence="5">Cytochrome P450</fullName>
    </submittedName>
</protein>
<accession>A0AAW5SG01</accession>
<sequence length="456" mass="50013">MRPPRLPAPKPFSPVFGGLYAAAFGLGGQQLVHQLIQRYGPVVELPVLGFGKVVAVADATLAKQVFTEQPDILLGGEGVGPAAAIYGPRSMFVQEEPEHLRRRRLLTPPLHGQTLTSYVPIIESATRSAMATWPVGRSMRMLDAARELTLDVIVRVVFGIGDPESVTRFGKPFEELLDLALSEETPVRYALRRVGALRRWGKLSEVNCRIDELVLPLIAERRSDPSSAERTDILSMLANARTDDGDRLSEAEIRADLITLVLAGHETTATTLAWLVDLLLHHPDTLARVRAESRSGDTRYTEAAISETLRLWPAAPITGRMTTGRYRLGDYILDPGTRIVLLLDVINRDPVTYPAPAEFRPERFLDSRPHPYAWVPFGGGLKRCIGASFSMCELTTTLHTILREGDLEPVNTRRETAPLRAAPVVVPREGTMVRFTPAASLRCAGRTSSASPDGGP</sequence>
<proteinExistence type="inferred from homology"/>
<dbReference type="GO" id="GO:0004497">
    <property type="term" value="F:monooxygenase activity"/>
    <property type="evidence" value="ECO:0007669"/>
    <property type="project" value="UniProtKB-KW"/>
</dbReference>
<name>A0AAW5SG01_MYCNV</name>
<dbReference type="AlphaFoldDB" id="A0AAW5SG01"/>
<organism evidence="5 6">
    <name type="scientific">Mycolicibacterium novocastrense</name>
    <name type="common">Mycobacterium novocastrense</name>
    <dbReference type="NCBI Taxonomy" id="59813"/>
    <lineage>
        <taxon>Bacteria</taxon>
        <taxon>Bacillati</taxon>
        <taxon>Actinomycetota</taxon>
        <taxon>Actinomycetes</taxon>
        <taxon>Mycobacteriales</taxon>
        <taxon>Mycobacteriaceae</taxon>
        <taxon>Mycolicibacterium</taxon>
    </lineage>
</organism>
<dbReference type="EMBL" id="JACKTI010000018">
    <property type="protein sequence ID" value="MCV7022426.1"/>
    <property type="molecule type" value="Genomic_DNA"/>
</dbReference>
<comment type="caution">
    <text evidence="5">The sequence shown here is derived from an EMBL/GenBank/DDBJ whole genome shotgun (WGS) entry which is preliminary data.</text>
</comment>
<dbReference type="PANTHER" id="PTHR24305:SF166">
    <property type="entry name" value="CYTOCHROME P450 12A4, MITOCHONDRIAL-RELATED"/>
    <property type="match status" value="1"/>
</dbReference>
<dbReference type="PRINTS" id="PR00463">
    <property type="entry name" value="EP450I"/>
</dbReference>
<dbReference type="InterPro" id="IPR002401">
    <property type="entry name" value="Cyt_P450_E_grp-I"/>
</dbReference>
<keyword evidence="3 4" id="KW-0349">Heme</keyword>
<dbReference type="GO" id="GO:0020037">
    <property type="term" value="F:heme binding"/>
    <property type="evidence" value="ECO:0007669"/>
    <property type="project" value="InterPro"/>
</dbReference>
<reference evidence="5" key="1">
    <citation type="submission" date="2020-07" db="EMBL/GenBank/DDBJ databases">
        <authorList>
            <person name="Pettersson B.M.F."/>
            <person name="Behra P.R.K."/>
            <person name="Ramesh M."/>
            <person name="Das S."/>
            <person name="Dasgupta S."/>
            <person name="Kirsebom L.A."/>
        </authorList>
    </citation>
    <scope>NUCLEOTIDE SEQUENCE</scope>
    <source>
        <strain evidence="5">DSM 44203</strain>
    </source>
</reference>
<dbReference type="Gene3D" id="1.10.630.10">
    <property type="entry name" value="Cytochrome P450"/>
    <property type="match status" value="1"/>
</dbReference>
<dbReference type="GO" id="GO:0005506">
    <property type="term" value="F:iron ion binding"/>
    <property type="evidence" value="ECO:0007669"/>
    <property type="project" value="InterPro"/>
</dbReference>
<dbReference type="InterPro" id="IPR036396">
    <property type="entry name" value="Cyt_P450_sf"/>
</dbReference>
<comment type="cofactor">
    <cofactor evidence="1 3">
        <name>heme</name>
        <dbReference type="ChEBI" id="CHEBI:30413"/>
    </cofactor>
</comment>
<dbReference type="GO" id="GO:0016705">
    <property type="term" value="F:oxidoreductase activity, acting on paired donors, with incorporation or reduction of molecular oxygen"/>
    <property type="evidence" value="ECO:0007669"/>
    <property type="project" value="InterPro"/>
</dbReference>
<evidence type="ECO:0000256" key="2">
    <source>
        <dbReference type="ARBA" id="ARBA00010617"/>
    </source>
</evidence>
<evidence type="ECO:0000256" key="1">
    <source>
        <dbReference type="ARBA" id="ARBA00001971"/>
    </source>
</evidence>
<dbReference type="InterPro" id="IPR001128">
    <property type="entry name" value="Cyt_P450"/>
</dbReference>
<dbReference type="RefSeq" id="WP_067392121.1">
    <property type="nucleotide sequence ID" value="NZ_BCTA01000046.1"/>
</dbReference>
<dbReference type="CDD" id="cd11053">
    <property type="entry name" value="CYP110-like"/>
    <property type="match status" value="1"/>
</dbReference>
<dbReference type="Proteomes" id="UP001207528">
    <property type="component" value="Unassembled WGS sequence"/>
</dbReference>
<dbReference type="InterPro" id="IPR050121">
    <property type="entry name" value="Cytochrome_P450_monoxygenase"/>
</dbReference>
<keyword evidence="4" id="KW-0560">Oxidoreductase</keyword>
<dbReference type="SUPFAM" id="SSF48264">
    <property type="entry name" value="Cytochrome P450"/>
    <property type="match status" value="1"/>
</dbReference>
<evidence type="ECO:0000313" key="5">
    <source>
        <dbReference type="EMBL" id="MCV7022426.1"/>
    </source>
</evidence>
<dbReference type="InterPro" id="IPR017972">
    <property type="entry name" value="Cyt_P450_CS"/>
</dbReference>
<dbReference type="PROSITE" id="PS00086">
    <property type="entry name" value="CYTOCHROME_P450"/>
    <property type="match status" value="1"/>
</dbReference>
<keyword evidence="3 4" id="KW-0408">Iron</keyword>
<evidence type="ECO:0000256" key="3">
    <source>
        <dbReference type="PIRSR" id="PIRSR602401-1"/>
    </source>
</evidence>
<dbReference type="PRINTS" id="PR00385">
    <property type="entry name" value="P450"/>
</dbReference>
<keyword evidence="4" id="KW-0503">Monooxygenase</keyword>
<keyword evidence="3 4" id="KW-0479">Metal-binding</keyword>
<comment type="similarity">
    <text evidence="2 4">Belongs to the cytochrome P450 family.</text>
</comment>
<gene>
    <name evidence="5" type="ORF">H7I77_03540</name>
</gene>
<feature type="binding site" description="axial binding residue" evidence="3">
    <location>
        <position position="384"/>
    </location>
    <ligand>
        <name>heme</name>
        <dbReference type="ChEBI" id="CHEBI:30413"/>
    </ligand>
    <ligandPart>
        <name>Fe</name>
        <dbReference type="ChEBI" id="CHEBI:18248"/>
    </ligandPart>
</feature>
<dbReference type="Pfam" id="PF00067">
    <property type="entry name" value="p450"/>
    <property type="match status" value="1"/>
</dbReference>
<evidence type="ECO:0000313" key="6">
    <source>
        <dbReference type="Proteomes" id="UP001207528"/>
    </source>
</evidence>